<comment type="subcellular location">
    <subcellularLocation>
        <location evidence="1">Cell membrane</location>
        <topology evidence="1">Multi-pass membrane protein</topology>
    </subcellularLocation>
</comment>
<feature type="domain" description="YetF C-terminal" evidence="8">
    <location>
        <begin position="88"/>
        <end position="157"/>
    </location>
</feature>
<dbReference type="PANTHER" id="PTHR34582:SF6">
    <property type="entry name" value="UPF0702 TRANSMEMBRANE PROTEIN YCAP"/>
    <property type="match status" value="1"/>
</dbReference>
<dbReference type="EMBL" id="JAOTJC010000016">
    <property type="protein sequence ID" value="MCU7556043.1"/>
    <property type="molecule type" value="Genomic_DNA"/>
</dbReference>
<dbReference type="PANTHER" id="PTHR34582">
    <property type="entry name" value="UPF0702 TRANSMEMBRANE PROTEIN YCAP"/>
    <property type="match status" value="1"/>
</dbReference>
<evidence type="ECO:0000256" key="6">
    <source>
        <dbReference type="ARBA" id="ARBA00023136"/>
    </source>
</evidence>
<keyword evidence="4 7" id="KW-0812">Transmembrane</keyword>
<keyword evidence="6 7" id="KW-0472">Membrane</keyword>
<keyword evidence="5 7" id="KW-1133">Transmembrane helix</keyword>
<evidence type="ECO:0000313" key="9">
    <source>
        <dbReference type="EMBL" id="MCU7556043.1"/>
    </source>
</evidence>
<sequence>MLFFESWFELFRVAVTAVIAYVLCIALVSLFGKRSAAKMNIFDWMVTVAMGSILGSAVLLKDVVILEVALALFMLLLLQYLFTLWSVKSSTFKRFMNKSPTLLFYDGKFIRPNLVKERVTDDEVRTCIRAQGYTSEEAVLAVVLEPSGEVSVLPAHTSPYHPPSLEDRVLKSVKKH</sequence>
<evidence type="ECO:0000256" key="2">
    <source>
        <dbReference type="ARBA" id="ARBA00006448"/>
    </source>
</evidence>
<feature type="transmembrane region" description="Helical" evidence="7">
    <location>
        <begin position="12"/>
        <end position="32"/>
    </location>
</feature>
<reference evidence="10" key="1">
    <citation type="submission" date="2023-07" db="EMBL/GenBank/DDBJ databases">
        <title>Study on multiphase classification of strain Alteromonas salexigens isolated from the Yellow Sea.</title>
        <authorList>
            <person name="Sun L."/>
        </authorList>
    </citation>
    <scope>NUCLEOTIDE SEQUENCE [LARGE SCALE GENOMIC DNA]</scope>
    <source>
        <strain evidence="10">ASW11-19</strain>
    </source>
</reference>
<dbReference type="InterPro" id="IPR007353">
    <property type="entry name" value="DUF421"/>
</dbReference>
<dbReference type="Proteomes" id="UP001209257">
    <property type="component" value="Unassembled WGS sequence"/>
</dbReference>
<evidence type="ECO:0000256" key="5">
    <source>
        <dbReference type="ARBA" id="ARBA00022989"/>
    </source>
</evidence>
<dbReference type="Gene3D" id="3.30.240.20">
    <property type="entry name" value="bsu07140 like domains"/>
    <property type="match status" value="1"/>
</dbReference>
<evidence type="ECO:0000256" key="3">
    <source>
        <dbReference type="ARBA" id="ARBA00022475"/>
    </source>
</evidence>
<dbReference type="RefSeq" id="WP_262996463.1">
    <property type="nucleotide sequence ID" value="NZ_JAOTJC010000016.1"/>
</dbReference>
<keyword evidence="10" id="KW-1185">Reference proteome</keyword>
<organism evidence="9 10">
    <name type="scientific">Alteromonas salexigens</name>
    <dbReference type="NCBI Taxonomy" id="2982530"/>
    <lineage>
        <taxon>Bacteria</taxon>
        <taxon>Pseudomonadati</taxon>
        <taxon>Pseudomonadota</taxon>
        <taxon>Gammaproteobacteria</taxon>
        <taxon>Alteromonadales</taxon>
        <taxon>Alteromonadaceae</taxon>
        <taxon>Alteromonas/Salinimonas group</taxon>
        <taxon>Alteromonas</taxon>
    </lineage>
</organism>
<dbReference type="InterPro" id="IPR023090">
    <property type="entry name" value="UPF0702_alpha/beta_dom_sf"/>
</dbReference>
<accession>A0ABT2VSZ3</accession>
<proteinExistence type="inferred from homology"/>
<gene>
    <name evidence="9" type="ORF">OCL06_15740</name>
</gene>
<evidence type="ECO:0000256" key="1">
    <source>
        <dbReference type="ARBA" id="ARBA00004651"/>
    </source>
</evidence>
<evidence type="ECO:0000256" key="7">
    <source>
        <dbReference type="SAM" id="Phobius"/>
    </source>
</evidence>
<dbReference type="Pfam" id="PF04239">
    <property type="entry name" value="DUF421"/>
    <property type="match status" value="1"/>
</dbReference>
<feature type="transmembrane region" description="Helical" evidence="7">
    <location>
        <begin position="41"/>
        <end position="59"/>
    </location>
</feature>
<evidence type="ECO:0000256" key="4">
    <source>
        <dbReference type="ARBA" id="ARBA00022692"/>
    </source>
</evidence>
<comment type="similarity">
    <text evidence="2">Belongs to the UPF0702 family.</text>
</comment>
<keyword evidence="3" id="KW-1003">Cell membrane</keyword>
<feature type="transmembrane region" description="Helical" evidence="7">
    <location>
        <begin position="65"/>
        <end position="87"/>
    </location>
</feature>
<evidence type="ECO:0000259" key="8">
    <source>
        <dbReference type="Pfam" id="PF04239"/>
    </source>
</evidence>
<name>A0ABT2VSZ3_9ALTE</name>
<comment type="caution">
    <text evidence="9">The sequence shown here is derived from an EMBL/GenBank/DDBJ whole genome shotgun (WGS) entry which is preliminary data.</text>
</comment>
<evidence type="ECO:0000313" key="10">
    <source>
        <dbReference type="Proteomes" id="UP001209257"/>
    </source>
</evidence>
<protein>
    <submittedName>
        <fullName evidence="9">DUF421 domain-containing protein</fullName>
    </submittedName>
</protein>